<feature type="domain" description="Nucleoplasmin-like" evidence="2">
    <location>
        <begin position="21"/>
        <end position="108"/>
    </location>
</feature>
<accession>A0A6P6RQX1</accession>
<proteinExistence type="predicted"/>
<feature type="compositionally biased region" description="Acidic residues" evidence="1">
    <location>
        <begin position="110"/>
        <end position="142"/>
    </location>
</feature>
<evidence type="ECO:0000313" key="3">
    <source>
        <dbReference type="Proteomes" id="UP000515125"/>
    </source>
</evidence>
<evidence type="ECO:0000313" key="4">
    <source>
        <dbReference type="RefSeq" id="XP_026189954.1"/>
    </source>
</evidence>
<dbReference type="OrthoDB" id="347110at2759"/>
<feature type="region of interest" description="Disordered" evidence="1">
    <location>
        <begin position="109"/>
        <end position="266"/>
    </location>
</feature>
<dbReference type="AlphaFoldDB" id="A0A6P6RQX1"/>
<dbReference type="Proteomes" id="UP000515125">
    <property type="component" value="Unplaced"/>
</dbReference>
<dbReference type="InterPro" id="IPR041232">
    <property type="entry name" value="NPL"/>
</dbReference>
<dbReference type="Gene3D" id="2.60.120.340">
    <property type="entry name" value="Nucleoplasmin core domain"/>
    <property type="match status" value="1"/>
</dbReference>
<reference evidence="4" key="1">
    <citation type="submission" date="2025-08" db="UniProtKB">
        <authorList>
            <consortium name="RefSeq"/>
        </authorList>
    </citation>
    <scope>IDENTIFICATION</scope>
</reference>
<organism evidence="3 4">
    <name type="scientific">Cyclospora cayetanensis</name>
    <dbReference type="NCBI Taxonomy" id="88456"/>
    <lineage>
        <taxon>Eukaryota</taxon>
        <taxon>Sar</taxon>
        <taxon>Alveolata</taxon>
        <taxon>Apicomplexa</taxon>
        <taxon>Conoidasida</taxon>
        <taxon>Coccidia</taxon>
        <taxon>Eucoccidiorida</taxon>
        <taxon>Eimeriorina</taxon>
        <taxon>Eimeriidae</taxon>
        <taxon>Cyclospora</taxon>
    </lineage>
</organism>
<dbReference type="GeneID" id="34622374"/>
<evidence type="ECO:0000256" key="1">
    <source>
        <dbReference type="SAM" id="MobiDB-lite"/>
    </source>
</evidence>
<evidence type="ECO:0000259" key="2">
    <source>
        <dbReference type="Pfam" id="PF17800"/>
    </source>
</evidence>
<gene>
    <name evidence="4" type="primary">LOC34622374</name>
</gene>
<keyword evidence="3" id="KW-1185">Reference proteome</keyword>
<sequence length="322" mass="34737">MHALHKGFSRYLFAFFYAAKILKPGQTVKVAPEDGGEILHISQVCMSKPVDGNRTYLKVVQGSQSFAACVLQKDKQESCSVDLFLSAREGIQLALEGGKNELSVIGYFEPEPESESDGDDDDMAGFGEDSEEESEDVSDDETQGMSAPVVRDGRIEDLDAQEEEANKKSKGANKKAQALKALQAAAANDDEDDEDDEDDDDDDDEEDDDEEEGGSGDDDEGSDEEESEPEPAPAAQENKRKGQQQQQQNKKAKTQAGDAGSSKGDEATYKNALVEFLKKNGPTPLASLGQKVKKPASLPKMAAFLKAHANVFSVEGGKCSLK</sequence>
<name>A0A6P6RQX1_9EIME</name>
<dbReference type="RefSeq" id="XP_026189954.1">
    <property type="nucleotide sequence ID" value="XM_026334169.1"/>
</dbReference>
<dbReference type="Pfam" id="PF17800">
    <property type="entry name" value="NPL"/>
    <property type="match status" value="1"/>
</dbReference>
<feature type="compositionally biased region" description="Low complexity" evidence="1">
    <location>
        <begin position="174"/>
        <end position="187"/>
    </location>
</feature>
<protein>
    <submittedName>
        <fullName evidence="4">Nucleolin</fullName>
    </submittedName>
</protein>
<feature type="compositionally biased region" description="Acidic residues" evidence="1">
    <location>
        <begin position="188"/>
        <end position="229"/>
    </location>
</feature>